<evidence type="ECO:0000256" key="6">
    <source>
        <dbReference type="ARBA" id="ARBA00023284"/>
    </source>
</evidence>
<dbReference type="RefSeq" id="WP_123521347.1">
    <property type="nucleotide sequence ID" value="NZ_JBHLWF010000005.1"/>
</dbReference>
<comment type="similarity">
    <text evidence="1 10">Belongs to the class-I pyridine nucleotide-disulfide oxidoreductase family.</text>
</comment>
<dbReference type="Proteomes" id="UP000294599">
    <property type="component" value="Unassembled WGS sequence"/>
</dbReference>
<comment type="cofactor">
    <cofactor evidence="8">
        <name>FAD</name>
        <dbReference type="ChEBI" id="CHEBI:57692"/>
    </cofactor>
    <text evidence="8">Binds 1 FAD per subunit.</text>
</comment>
<keyword evidence="3 8" id="KW-0274">FAD</keyword>
<dbReference type="InterPro" id="IPR012999">
    <property type="entry name" value="Pyr_OxRdtase_I_AS"/>
</dbReference>
<dbReference type="EMBL" id="SMAF01000001">
    <property type="protein sequence ID" value="TCT01398.1"/>
    <property type="molecule type" value="Genomic_DNA"/>
</dbReference>
<reference evidence="13 14" key="1">
    <citation type="submission" date="2019-03" db="EMBL/GenBank/DDBJ databases">
        <title>Genomic Encyclopedia of Type Strains, Phase IV (KMG-IV): sequencing the most valuable type-strain genomes for metagenomic binning, comparative biology and taxonomic classification.</title>
        <authorList>
            <person name="Goeker M."/>
        </authorList>
    </citation>
    <scope>NUCLEOTIDE SEQUENCE [LARGE SCALE GENOMIC DNA]</scope>
    <source>
        <strain evidence="13 14">DSM 21944</strain>
    </source>
</reference>
<dbReference type="GO" id="GO:0004362">
    <property type="term" value="F:glutathione-disulfide reductase (NADPH) activity"/>
    <property type="evidence" value="ECO:0007669"/>
    <property type="project" value="TreeGrafter"/>
</dbReference>
<dbReference type="Gene3D" id="3.30.390.30">
    <property type="match status" value="1"/>
</dbReference>
<dbReference type="Pfam" id="PF07992">
    <property type="entry name" value="Pyr_redox_2"/>
    <property type="match status" value="1"/>
</dbReference>
<dbReference type="GO" id="GO:0045454">
    <property type="term" value="P:cell redox homeostasis"/>
    <property type="evidence" value="ECO:0007669"/>
    <property type="project" value="InterPro"/>
</dbReference>
<feature type="binding site" evidence="8">
    <location>
        <position position="260"/>
    </location>
    <ligand>
        <name>NAD(+)</name>
        <dbReference type="ChEBI" id="CHEBI:57540"/>
    </ligand>
</feature>
<evidence type="ECO:0000259" key="12">
    <source>
        <dbReference type="Pfam" id="PF07992"/>
    </source>
</evidence>
<dbReference type="SUPFAM" id="SSF51905">
    <property type="entry name" value="FAD/NAD(P)-binding domain"/>
    <property type="match status" value="1"/>
</dbReference>
<feature type="binding site" evidence="8">
    <location>
        <position position="301"/>
    </location>
    <ligand>
        <name>FAD</name>
        <dbReference type="ChEBI" id="CHEBI:57692"/>
    </ligand>
</feature>
<dbReference type="PROSITE" id="PS00076">
    <property type="entry name" value="PYRIDINE_REDOX_1"/>
    <property type="match status" value="1"/>
</dbReference>
<evidence type="ECO:0000256" key="10">
    <source>
        <dbReference type="RuleBase" id="RU003691"/>
    </source>
</evidence>
<dbReference type="GO" id="GO:0006749">
    <property type="term" value="P:glutathione metabolic process"/>
    <property type="evidence" value="ECO:0007669"/>
    <property type="project" value="TreeGrafter"/>
</dbReference>
<evidence type="ECO:0000256" key="3">
    <source>
        <dbReference type="ARBA" id="ARBA00022827"/>
    </source>
</evidence>
<comment type="caution">
    <text evidence="13">The sequence shown here is derived from an EMBL/GenBank/DDBJ whole genome shotgun (WGS) entry which is preliminary data.</text>
</comment>
<gene>
    <name evidence="13" type="ORF">EDC25_101265</name>
</gene>
<dbReference type="PANTHER" id="PTHR42737">
    <property type="entry name" value="GLUTATHIONE REDUCTASE"/>
    <property type="match status" value="1"/>
</dbReference>
<sequence>MTDQYDLAVLGGGSGGLAAAQQAARLGAKVVLFEPGRLGGTCVHVGCVPKKALWLAADLAHQVELARGIGFNVSAGALDWPAFVARRQAYIDRAEAGYAQRLVDLGIRVVRERARLGSDNTVSSHGVTVQATHRLIATGGRPARVDVPGFEYGAVSDDVFGLDRLPRRIAIVGGGYIAVEMAGLLHGLGAEVTLFVRGDQVLGHFDADLAEALAGSMRARGIVVHTRSAVDAVERRDGGVLLRTSGERVHRADWLLWAIGRVPNSEDLGLEDIGVSLDARGHVIIDPYQCTSVPGVFAVGDVATQPALTPVAIAAARRLVERLFSDADVPPLDLANVPTVVFAQPPLATCGLTEAQARASWGDDVQVHHARFRPMREALAGDAQTMFIKLVCVGAEERVVGLHVHGPGADEILQGFAVALRLGARRRDFNETLAIHPTAAEEVVLAGR</sequence>
<dbReference type="PRINTS" id="PR00411">
    <property type="entry name" value="PNDRDTASEI"/>
</dbReference>
<dbReference type="GO" id="GO:0050660">
    <property type="term" value="F:flavin adenine dinucleotide binding"/>
    <property type="evidence" value="ECO:0007669"/>
    <property type="project" value="InterPro"/>
</dbReference>
<dbReference type="InterPro" id="IPR023753">
    <property type="entry name" value="FAD/NAD-binding_dom"/>
</dbReference>
<evidence type="ECO:0000259" key="11">
    <source>
        <dbReference type="Pfam" id="PF02852"/>
    </source>
</evidence>
<keyword evidence="8" id="KW-0547">Nucleotide-binding</keyword>
<dbReference type="Pfam" id="PF02852">
    <property type="entry name" value="Pyr_redox_dim"/>
    <property type="match status" value="1"/>
</dbReference>
<keyword evidence="5" id="KW-1015">Disulfide bond</keyword>
<dbReference type="GO" id="GO:0034599">
    <property type="term" value="P:cellular response to oxidative stress"/>
    <property type="evidence" value="ECO:0007669"/>
    <property type="project" value="TreeGrafter"/>
</dbReference>
<dbReference type="PANTHER" id="PTHR42737:SF2">
    <property type="entry name" value="GLUTATHIONE REDUCTASE"/>
    <property type="match status" value="1"/>
</dbReference>
<evidence type="ECO:0000256" key="4">
    <source>
        <dbReference type="ARBA" id="ARBA00023002"/>
    </source>
</evidence>
<dbReference type="PRINTS" id="PR00368">
    <property type="entry name" value="FADPNR"/>
</dbReference>
<dbReference type="NCBIfam" id="NF004776">
    <property type="entry name" value="PRK06116.1"/>
    <property type="match status" value="1"/>
</dbReference>
<evidence type="ECO:0000256" key="5">
    <source>
        <dbReference type="ARBA" id="ARBA00023157"/>
    </source>
</evidence>
<dbReference type="AlphaFoldDB" id="A0A4S3L0E5"/>
<evidence type="ECO:0000313" key="13">
    <source>
        <dbReference type="EMBL" id="TCT01398.1"/>
    </source>
</evidence>
<evidence type="ECO:0000256" key="2">
    <source>
        <dbReference type="ARBA" id="ARBA00022630"/>
    </source>
</evidence>
<dbReference type="OrthoDB" id="6132190at2"/>
<feature type="binding site" evidence="8">
    <location>
        <begin position="173"/>
        <end position="180"/>
    </location>
    <ligand>
        <name>NAD(+)</name>
        <dbReference type="ChEBI" id="CHEBI:57540"/>
    </ligand>
</feature>
<dbReference type="InterPro" id="IPR004099">
    <property type="entry name" value="Pyr_nucl-diS_OxRdtase_dimer"/>
</dbReference>
<evidence type="ECO:0000256" key="9">
    <source>
        <dbReference type="PIRSR" id="PIRSR000350-4"/>
    </source>
</evidence>
<dbReference type="InterPro" id="IPR046952">
    <property type="entry name" value="GSHR/TRXR-like"/>
</dbReference>
<keyword evidence="4 10" id="KW-0560">Oxidoreductase</keyword>
<evidence type="ECO:0000313" key="14">
    <source>
        <dbReference type="Proteomes" id="UP000294599"/>
    </source>
</evidence>
<accession>A0A4S3L0E5</accession>
<keyword evidence="2 10" id="KW-0285">Flavoprotein</keyword>
<dbReference type="SUPFAM" id="SSF55424">
    <property type="entry name" value="FAD/NAD-linked reductases, dimerisation (C-terminal) domain"/>
    <property type="match status" value="1"/>
</dbReference>
<proteinExistence type="inferred from homology"/>
<feature type="active site" description="Proton acceptor" evidence="7">
    <location>
        <position position="436"/>
    </location>
</feature>
<dbReference type="GO" id="GO:0005829">
    <property type="term" value="C:cytosol"/>
    <property type="evidence" value="ECO:0007669"/>
    <property type="project" value="TreeGrafter"/>
</dbReference>
<dbReference type="Gene3D" id="3.50.50.60">
    <property type="entry name" value="FAD/NAD(P)-binding domain"/>
    <property type="match status" value="2"/>
</dbReference>
<organism evidence="13 14">
    <name type="scientific">Pseudofulvimonas gallinarii</name>
    <dbReference type="NCBI Taxonomy" id="634155"/>
    <lineage>
        <taxon>Bacteria</taxon>
        <taxon>Pseudomonadati</taxon>
        <taxon>Pseudomonadota</taxon>
        <taxon>Gammaproteobacteria</taxon>
        <taxon>Lysobacterales</taxon>
        <taxon>Rhodanobacteraceae</taxon>
        <taxon>Pseudofulvimonas</taxon>
    </lineage>
</organism>
<protein>
    <submittedName>
        <fullName evidence="13">NADPH-glutathione reductase</fullName>
    </submittedName>
</protein>
<keyword evidence="14" id="KW-1185">Reference proteome</keyword>
<keyword evidence="6 10" id="KW-0676">Redox-active center</keyword>
<dbReference type="InterPro" id="IPR036188">
    <property type="entry name" value="FAD/NAD-bd_sf"/>
</dbReference>
<dbReference type="InterPro" id="IPR001100">
    <property type="entry name" value="Pyr_nuc-diS_OxRdtase"/>
</dbReference>
<evidence type="ECO:0000256" key="7">
    <source>
        <dbReference type="PIRSR" id="PIRSR000350-2"/>
    </source>
</evidence>
<evidence type="ECO:0000256" key="8">
    <source>
        <dbReference type="PIRSR" id="PIRSR000350-3"/>
    </source>
</evidence>
<dbReference type="InterPro" id="IPR016156">
    <property type="entry name" value="FAD/NAD-linked_Rdtase_dimer_sf"/>
</dbReference>
<evidence type="ECO:0000256" key="1">
    <source>
        <dbReference type="ARBA" id="ARBA00007532"/>
    </source>
</evidence>
<keyword evidence="8" id="KW-0520">NAD</keyword>
<feature type="disulfide bond" description="Redox-active" evidence="9">
    <location>
        <begin position="42"/>
        <end position="47"/>
    </location>
</feature>
<dbReference type="PIRSF" id="PIRSF000350">
    <property type="entry name" value="Mercury_reductase_MerA"/>
    <property type="match status" value="1"/>
</dbReference>
<feature type="domain" description="FAD/NAD(P)-binding" evidence="12">
    <location>
        <begin position="5"/>
        <end position="316"/>
    </location>
</feature>
<feature type="domain" description="Pyridine nucleotide-disulphide oxidoreductase dimerisation" evidence="11">
    <location>
        <begin position="337"/>
        <end position="444"/>
    </location>
</feature>
<feature type="binding site" evidence="8">
    <location>
        <position position="51"/>
    </location>
    <ligand>
        <name>FAD</name>
        <dbReference type="ChEBI" id="CHEBI:57692"/>
    </ligand>
</feature>
<name>A0A4S3L0E5_9GAMM</name>